<dbReference type="EMBL" id="CAADJA010000002">
    <property type="protein sequence ID" value="VFS47023.1"/>
    <property type="molecule type" value="Genomic_DNA"/>
</dbReference>
<organism evidence="1 2">
    <name type="scientific">Budvicia aquatica</name>
    <dbReference type="NCBI Taxonomy" id="82979"/>
    <lineage>
        <taxon>Bacteria</taxon>
        <taxon>Pseudomonadati</taxon>
        <taxon>Pseudomonadota</taxon>
        <taxon>Gammaproteobacteria</taxon>
        <taxon>Enterobacterales</taxon>
        <taxon>Budviciaceae</taxon>
        <taxon>Budvicia</taxon>
    </lineage>
</organism>
<evidence type="ECO:0000313" key="1">
    <source>
        <dbReference type="EMBL" id="VFS47023.1"/>
    </source>
</evidence>
<dbReference type="AlphaFoldDB" id="A0A484ZHV5"/>
<proteinExistence type="predicted"/>
<evidence type="ECO:0000313" key="2">
    <source>
        <dbReference type="Proteomes" id="UP000373449"/>
    </source>
</evidence>
<dbReference type="RefSeq" id="WP_134531026.1">
    <property type="nucleotide sequence ID" value="NZ_CAADJA010000002.1"/>
</dbReference>
<accession>A0A484ZHV5</accession>
<name>A0A484ZHV5_9GAMM</name>
<sequence>MKKLRIEKYIHHQLDESFTVPLGLIRILNTLLPSSAIDALNQNGLGLEQMVLADRLNKPYQASVEVEEKGIMKTVTVYADVIF</sequence>
<protein>
    <submittedName>
        <fullName evidence="1">Uncharacterized protein</fullName>
    </submittedName>
</protein>
<gene>
    <name evidence="1" type="ORF">NCTC12282_01957</name>
</gene>
<dbReference type="Proteomes" id="UP000373449">
    <property type="component" value="Unassembled WGS sequence"/>
</dbReference>
<reference evidence="1 2" key="1">
    <citation type="submission" date="2019-03" db="EMBL/GenBank/DDBJ databases">
        <authorList>
            <consortium name="Pathogen Informatics"/>
        </authorList>
    </citation>
    <scope>NUCLEOTIDE SEQUENCE [LARGE SCALE GENOMIC DNA]</scope>
    <source>
        <strain evidence="1 2">NCTC12282</strain>
    </source>
</reference>